<keyword evidence="3" id="KW-1185">Reference proteome</keyword>
<gene>
    <name evidence="2" type="ORF">HNQ41_000109</name>
</gene>
<feature type="region of interest" description="Disordered" evidence="1">
    <location>
        <begin position="1"/>
        <end position="57"/>
    </location>
</feature>
<reference evidence="2 3" key="1">
    <citation type="submission" date="2020-08" db="EMBL/GenBank/DDBJ databases">
        <title>Genomic Encyclopedia of Type Strains, Phase IV (KMG-IV): sequencing the most valuable type-strain genomes for metagenomic binning, comparative biology and taxonomic classification.</title>
        <authorList>
            <person name="Goeker M."/>
        </authorList>
    </citation>
    <scope>NUCLEOTIDE SEQUENCE [LARGE SCALE GENOMIC DNA]</scope>
    <source>
        <strain evidence="2 3">DSM 24696</strain>
    </source>
</reference>
<dbReference type="RefSeq" id="WP_184662453.1">
    <property type="nucleotide sequence ID" value="NZ_JACHHB010000001.1"/>
</dbReference>
<feature type="compositionally biased region" description="Basic and acidic residues" evidence="1">
    <location>
        <begin position="1"/>
        <end position="18"/>
    </location>
</feature>
<evidence type="ECO:0000256" key="1">
    <source>
        <dbReference type="SAM" id="MobiDB-lite"/>
    </source>
</evidence>
<accession>A0A840QIL9</accession>
<evidence type="ECO:0000313" key="3">
    <source>
        <dbReference type="Proteomes" id="UP000551878"/>
    </source>
</evidence>
<organism evidence="2 3">
    <name type="scientific">Texcoconibacillus texcoconensis</name>
    <dbReference type="NCBI Taxonomy" id="1095777"/>
    <lineage>
        <taxon>Bacteria</taxon>
        <taxon>Bacillati</taxon>
        <taxon>Bacillota</taxon>
        <taxon>Bacilli</taxon>
        <taxon>Bacillales</taxon>
        <taxon>Bacillaceae</taxon>
        <taxon>Texcoconibacillus</taxon>
    </lineage>
</organism>
<protein>
    <submittedName>
        <fullName evidence="2">Uncharacterized protein</fullName>
    </submittedName>
</protein>
<proteinExistence type="predicted"/>
<dbReference type="Proteomes" id="UP000551878">
    <property type="component" value="Unassembled WGS sequence"/>
</dbReference>
<comment type="caution">
    <text evidence="2">The sequence shown here is derived from an EMBL/GenBank/DDBJ whole genome shotgun (WGS) entry which is preliminary data.</text>
</comment>
<sequence length="57" mass="6758">MANDHQKKQQKTVFKDNQDMTPEGKLPGGREDRSDQLRKVNSEDIRFKNADEIYDEY</sequence>
<feature type="compositionally biased region" description="Basic and acidic residues" evidence="1">
    <location>
        <begin position="28"/>
        <end position="51"/>
    </location>
</feature>
<name>A0A840QIL9_9BACI</name>
<evidence type="ECO:0000313" key="2">
    <source>
        <dbReference type="EMBL" id="MBB5171969.1"/>
    </source>
</evidence>
<dbReference type="EMBL" id="JACHHB010000001">
    <property type="protein sequence ID" value="MBB5171969.1"/>
    <property type="molecule type" value="Genomic_DNA"/>
</dbReference>
<dbReference type="AlphaFoldDB" id="A0A840QIL9"/>